<name>A0A7R8ZK42_9CRUS</name>
<proteinExistence type="predicted"/>
<accession>A0A7R8ZK42</accession>
<protein>
    <recommendedName>
        <fullName evidence="5">SIAH-type domain-containing protein</fullName>
    </recommendedName>
</protein>
<evidence type="ECO:0000256" key="1">
    <source>
        <dbReference type="ARBA" id="ARBA00022723"/>
    </source>
</evidence>
<dbReference type="GO" id="GO:0016567">
    <property type="term" value="P:protein ubiquitination"/>
    <property type="evidence" value="ECO:0007669"/>
    <property type="project" value="UniProtKB-UniPathway"/>
</dbReference>
<keyword evidence="2" id="KW-0863">Zinc-finger</keyword>
<keyword evidence="3" id="KW-0862">Zinc</keyword>
<dbReference type="InterPro" id="IPR013010">
    <property type="entry name" value="Znf_SIAH"/>
</dbReference>
<dbReference type="PROSITE" id="PS51081">
    <property type="entry name" value="ZF_SIAH"/>
    <property type="match status" value="1"/>
</dbReference>
<organism evidence="6">
    <name type="scientific">Cyprideis torosa</name>
    <dbReference type="NCBI Taxonomy" id="163714"/>
    <lineage>
        <taxon>Eukaryota</taxon>
        <taxon>Metazoa</taxon>
        <taxon>Ecdysozoa</taxon>
        <taxon>Arthropoda</taxon>
        <taxon>Crustacea</taxon>
        <taxon>Oligostraca</taxon>
        <taxon>Ostracoda</taxon>
        <taxon>Podocopa</taxon>
        <taxon>Podocopida</taxon>
        <taxon>Cytherocopina</taxon>
        <taxon>Cytheroidea</taxon>
        <taxon>Cytherideidae</taxon>
        <taxon>Cyprideis</taxon>
    </lineage>
</organism>
<dbReference type="AlphaFoldDB" id="A0A7R8ZK42"/>
<dbReference type="Gene3D" id="3.30.40.10">
    <property type="entry name" value="Zinc/RING finger domain, C3HC4 (zinc finger)"/>
    <property type="match status" value="1"/>
</dbReference>
<evidence type="ECO:0000259" key="5">
    <source>
        <dbReference type="PROSITE" id="PS51081"/>
    </source>
</evidence>
<evidence type="ECO:0000256" key="2">
    <source>
        <dbReference type="ARBA" id="ARBA00022771"/>
    </source>
</evidence>
<reference evidence="6" key="1">
    <citation type="submission" date="2020-11" db="EMBL/GenBank/DDBJ databases">
        <authorList>
            <person name="Tran Van P."/>
        </authorList>
    </citation>
    <scope>NUCLEOTIDE SEQUENCE</scope>
</reference>
<feature type="region of interest" description="Disordered" evidence="4">
    <location>
        <begin position="130"/>
        <end position="153"/>
    </location>
</feature>
<feature type="region of interest" description="Disordered" evidence="4">
    <location>
        <begin position="319"/>
        <end position="376"/>
    </location>
</feature>
<dbReference type="GO" id="GO:0008270">
    <property type="term" value="F:zinc ion binding"/>
    <property type="evidence" value="ECO:0007669"/>
    <property type="project" value="UniProtKB-KW"/>
</dbReference>
<gene>
    <name evidence="6" type="ORF">CTOB1V02_LOCUS2428</name>
</gene>
<dbReference type="UniPathway" id="UPA00143"/>
<evidence type="ECO:0000313" key="6">
    <source>
        <dbReference type="EMBL" id="CAD7224471.1"/>
    </source>
</evidence>
<sequence>MTTSKPRRLWTTEDIIILQDHSYERLRNQLHRLQIGTTDIDDDDTRVQSEAHVTQIKIPAAPPPLRDHNFLIHAAPPPLGDHNFLIHAAPPPLGDHNFLIHAAPPPLGDHNFLIHAAPPPLGDQNFLIYCSPDPQSPEDNERRRKENVDDESSCDHWLTSVPRRLSYHVRINRFDSKAKLEHHERYCDSRPVQCPLIEIEPSCRFLGTGKEMAEHLHKRHADILIKEQGCNVTWKLRRLDDYMNQMAESYCLQEAFQRSFLLQIKTDLHRNFHFAVFLAGRTMESMMSDGETLIVHPNLIKQFRDKKQQLPFQMRISNVLPNPYDSIPMPQRTESEETKEEAEHETEDDDDHTPRAQSPVPPEEERNEQITSTQPKVSTVGSFLTIAFRLAIRITPKANVTSSRRRRDSMLVSTPEEQVTSNGSIYFKYTRNLANKNVRPPSATFNG</sequence>
<feature type="domain" description="SIAH-type" evidence="5">
    <location>
        <begin position="149"/>
        <end position="221"/>
    </location>
</feature>
<dbReference type="SUPFAM" id="SSF49599">
    <property type="entry name" value="TRAF domain-like"/>
    <property type="match status" value="1"/>
</dbReference>
<feature type="compositionally biased region" description="Acidic residues" evidence="4">
    <location>
        <begin position="337"/>
        <end position="351"/>
    </location>
</feature>
<dbReference type="EMBL" id="OB660376">
    <property type="protein sequence ID" value="CAD7224471.1"/>
    <property type="molecule type" value="Genomic_DNA"/>
</dbReference>
<keyword evidence="1" id="KW-0479">Metal-binding</keyword>
<evidence type="ECO:0000256" key="3">
    <source>
        <dbReference type="ARBA" id="ARBA00022833"/>
    </source>
</evidence>
<dbReference type="InterPro" id="IPR013083">
    <property type="entry name" value="Znf_RING/FYVE/PHD"/>
</dbReference>
<evidence type="ECO:0000256" key="4">
    <source>
        <dbReference type="SAM" id="MobiDB-lite"/>
    </source>
</evidence>